<dbReference type="AlphaFoldDB" id="A0ABD1WYH5"/>
<evidence type="ECO:0000313" key="3">
    <source>
        <dbReference type="EMBL" id="KAL2554709.1"/>
    </source>
</evidence>
<feature type="compositionally biased region" description="Polar residues" evidence="2">
    <location>
        <begin position="127"/>
        <end position="143"/>
    </location>
</feature>
<organism evidence="3 4">
    <name type="scientific">Forsythia ovata</name>
    <dbReference type="NCBI Taxonomy" id="205694"/>
    <lineage>
        <taxon>Eukaryota</taxon>
        <taxon>Viridiplantae</taxon>
        <taxon>Streptophyta</taxon>
        <taxon>Embryophyta</taxon>
        <taxon>Tracheophyta</taxon>
        <taxon>Spermatophyta</taxon>
        <taxon>Magnoliopsida</taxon>
        <taxon>eudicotyledons</taxon>
        <taxon>Gunneridae</taxon>
        <taxon>Pentapetalae</taxon>
        <taxon>asterids</taxon>
        <taxon>lamiids</taxon>
        <taxon>Lamiales</taxon>
        <taxon>Oleaceae</taxon>
        <taxon>Forsythieae</taxon>
        <taxon>Forsythia</taxon>
    </lineage>
</organism>
<sequence length="509" mass="57260">MEAWKQLYRMVDFDFPRPAVAFLNEVYPNHSISQIMLSLSRELGQPGPECARDWHIGEWLPGFLSLSFEMWQVLLAAAAAAGSGIIAKKFINPNEPISDSKQNHPDPDQIHVSQSFNEYLHTQDSVFPSNAPVQENGNESQSEAVDDGGSIFRFSSHETKFKNLRKKMRGGFKKNGSGKMGRKCGSVEISEKGSAITQRKNWSGKRFSVCLKKRRTGKNAAGKCESCASKDGSFGWGVGVGIMYMMSSGKADISRLNSAMDETTKIVQELKAEISRRKASRHLHFPISRNEAEINKMHIDGSYSRPLLTKSSIDSRDNVKAFVLNEEGEGASMELMEDQQPEVLEMDQLEAELESELQKLPWCPTEGSGSEGRTDIFYAEVFAKEHLQTDYQNSNPIQFNGVLPSELDKKLSHLLIEQQKCEIVELETELHSTHSKLQEKETELQALKDCVKRLTEFSLASVPDDETNGQVEDEKTIYEEQEKTGLELRKSIVGMKRAMDYESYNCCTK</sequence>
<dbReference type="PANTHER" id="PTHR33476">
    <property type="entry name" value="EMB|CAB62613.1"/>
    <property type="match status" value="1"/>
</dbReference>
<evidence type="ECO:0000256" key="2">
    <source>
        <dbReference type="SAM" id="MobiDB-lite"/>
    </source>
</evidence>
<accession>A0ABD1WYH5</accession>
<keyword evidence="1" id="KW-0175">Coiled coil</keyword>
<dbReference type="Proteomes" id="UP001604277">
    <property type="component" value="Unassembled WGS sequence"/>
</dbReference>
<dbReference type="InterPro" id="IPR040348">
    <property type="entry name" value="POLAR-like"/>
</dbReference>
<proteinExistence type="predicted"/>
<comment type="caution">
    <text evidence="3">The sequence shown here is derived from an EMBL/GenBank/DDBJ whole genome shotgun (WGS) entry which is preliminary data.</text>
</comment>
<keyword evidence="4" id="KW-1185">Reference proteome</keyword>
<gene>
    <name evidence="3" type="ORF">Fot_08328</name>
</gene>
<name>A0ABD1WYH5_9LAMI</name>
<reference evidence="4" key="1">
    <citation type="submission" date="2024-07" db="EMBL/GenBank/DDBJ databases">
        <title>Two chromosome-level genome assemblies of Korean endemic species Abeliophyllum distichum and Forsythia ovata (Oleaceae).</title>
        <authorList>
            <person name="Jang H."/>
        </authorList>
    </citation>
    <scope>NUCLEOTIDE SEQUENCE [LARGE SCALE GENOMIC DNA]</scope>
</reference>
<protein>
    <submittedName>
        <fullName evidence="3">Uncharacterized protein</fullName>
    </submittedName>
</protein>
<evidence type="ECO:0000313" key="4">
    <source>
        <dbReference type="Proteomes" id="UP001604277"/>
    </source>
</evidence>
<feature type="region of interest" description="Disordered" evidence="2">
    <location>
        <begin position="127"/>
        <end position="146"/>
    </location>
</feature>
<dbReference type="PANTHER" id="PTHR33476:SF4">
    <property type="entry name" value="POLAR LOCALIZATION DURING ASYMMETRIC DIVISION AND PROTEIN"/>
    <property type="match status" value="1"/>
</dbReference>
<dbReference type="EMBL" id="JBFOLJ010000002">
    <property type="protein sequence ID" value="KAL2554709.1"/>
    <property type="molecule type" value="Genomic_DNA"/>
</dbReference>
<feature type="coiled-coil region" evidence="1">
    <location>
        <begin position="416"/>
        <end position="443"/>
    </location>
</feature>
<evidence type="ECO:0000256" key="1">
    <source>
        <dbReference type="SAM" id="Coils"/>
    </source>
</evidence>